<dbReference type="PROSITE" id="PS50262">
    <property type="entry name" value="G_PROTEIN_RECEP_F1_2"/>
    <property type="match status" value="1"/>
</dbReference>
<evidence type="ECO:0000256" key="8">
    <source>
        <dbReference type="ARBA" id="ARBA00023224"/>
    </source>
</evidence>
<dbReference type="Pfam" id="PF00001">
    <property type="entry name" value="7tm_1"/>
    <property type="match status" value="1"/>
</dbReference>
<dbReference type="Gene3D" id="1.20.1070.10">
    <property type="entry name" value="Rhodopsin 7-helix transmembrane proteins"/>
    <property type="match status" value="1"/>
</dbReference>
<evidence type="ECO:0000256" key="3">
    <source>
        <dbReference type="ARBA" id="ARBA00022692"/>
    </source>
</evidence>
<keyword evidence="8" id="KW-0807">Transducer</keyword>
<dbReference type="FunFam" id="1.20.1070.10:FF:000193">
    <property type="entry name" value="Mas-related G-protein coupled receptor member E"/>
    <property type="match status" value="1"/>
</dbReference>
<gene>
    <name evidence="13" type="primary">LOC129333991</name>
</gene>
<evidence type="ECO:0000313" key="13">
    <source>
        <dbReference type="RefSeq" id="XP_054841889.1"/>
    </source>
</evidence>
<dbReference type="PANTHER" id="PTHR11334:SF68">
    <property type="entry name" value="G-PROTEIN COUPLED RECEPTORS FAMILY 1 PROFILE DOMAIN-CONTAINING PROTEIN-RELATED"/>
    <property type="match status" value="1"/>
</dbReference>
<keyword evidence="3 10" id="KW-0812">Transmembrane</keyword>
<keyword evidence="6 10" id="KW-0472">Membrane</keyword>
<evidence type="ECO:0000256" key="1">
    <source>
        <dbReference type="ARBA" id="ARBA00004651"/>
    </source>
</evidence>
<feature type="domain" description="G-protein coupled receptors family 1 profile" evidence="11">
    <location>
        <begin position="41"/>
        <end position="264"/>
    </location>
</feature>
<feature type="transmembrane region" description="Helical" evidence="10">
    <location>
        <begin position="247"/>
        <end position="267"/>
    </location>
</feature>
<name>A0AA97JRM7_EUBMA</name>
<keyword evidence="4 10" id="KW-1133">Transmembrane helix</keyword>
<feature type="transmembrane region" description="Helical" evidence="10">
    <location>
        <begin position="173"/>
        <end position="195"/>
    </location>
</feature>
<keyword evidence="2" id="KW-1003">Cell membrane</keyword>
<dbReference type="GeneID" id="129333991"/>
<dbReference type="KEGG" id="emc:129333991"/>
<evidence type="ECO:0000256" key="7">
    <source>
        <dbReference type="ARBA" id="ARBA00023170"/>
    </source>
</evidence>
<keyword evidence="5" id="KW-0297">G-protein coupled receptor</keyword>
<dbReference type="RefSeq" id="XP_054841889.1">
    <property type="nucleotide sequence ID" value="XM_054985914.1"/>
</dbReference>
<accession>A0AA97JRM7</accession>
<feature type="transmembrane region" description="Helical" evidence="10">
    <location>
        <begin position="207"/>
        <end position="227"/>
    </location>
</feature>
<dbReference type="SUPFAM" id="SSF81321">
    <property type="entry name" value="Family A G protein-coupled receptor-like"/>
    <property type="match status" value="1"/>
</dbReference>
<keyword evidence="7" id="KW-0675">Receptor</keyword>
<feature type="transmembrane region" description="Helical" evidence="10">
    <location>
        <begin position="61"/>
        <end position="82"/>
    </location>
</feature>
<evidence type="ECO:0000256" key="10">
    <source>
        <dbReference type="SAM" id="Phobius"/>
    </source>
</evidence>
<dbReference type="PRINTS" id="PR02108">
    <property type="entry name" value="MRGPCRFAMILY"/>
</dbReference>
<dbReference type="GO" id="GO:0005886">
    <property type="term" value="C:plasma membrane"/>
    <property type="evidence" value="ECO:0007669"/>
    <property type="project" value="UniProtKB-SubCell"/>
</dbReference>
<dbReference type="Proteomes" id="UP001190640">
    <property type="component" value="Chromosome 7"/>
</dbReference>
<dbReference type="AlphaFoldDB" id="A0AA97JRM7"/>
<evidence type="ECO:0000259" key="11">
    <source>
        <dbReference type="PROSITE" id="PS50262"/>
    </source>
</evidence>
<proteinExistence type="inferred from homology"/>
<protein>
    <submittedName>
        <fullName evidence="13">Mas-related G-protein coupled receptor member H-like</fullName>
    </submittedName>
</protein>
<comment type="similarity">
    <text evidence="9">Belongs to the G-protein coupled receptor 1 family. Mas subfamily.</text>
</comment>
<dbReference type="InterPro" id="IPR017452">
    <property type="entry name" value="GPCR_Rhodpsn_7TM"/>
</dbReference>
<keyword evidence="12" id="KW-1185">Reference proteome</keyword>
<feature type="transmembrane region" description="Helical" evidence="10">
    <location>
        <begin position="102"/>
        <end position="128"/>
    </location>
</feature>
<feature type="transmembrane region" description="Helical" evidence="10">
    <location>
        <begin position="24"/>
        <end position="49"/>
    </location>
</feature>
<evidence type="ECO:0000313" key="12">
    <source>
        <dbReference type="Proteomes" id="UP001190640"/>
    </source>
</evidence>
<evidence type="ECO:0000256" key="4">
    <source>
        <dbReference type="ARBA" id="ARBA00022989"/>
    </source>
</evidence>
<comment type="subcellular location">
    <subcellularLocation>
        <location evidence="1">Cell membrane</location>
        <topology evidence="1">Multi-pass membrane protein</topology>
    </subcellularLocation>
</comment>
<reference evidence="13" key="1">
    <citation type="submission" date="2025-08" db="UniProtKB">
        <authorList>
            <consortium name="RefSeq"/>
        </authorList>
    </citation>
    <scope>IDENTIFICATION</scope>
    <source>
        <tissue evidence="13">Blood</tissue>
    </source>
</reference>
<evidence type="ECO:0000256" key="5">
    <source>
        <dbReference type="ARBA" id="ARBA00023040"/>
    </source>
</evidence>
<dbReference type="InterPro" id="IPR000276">
    <property type="entry name" value="GPCR_Rhodpsn"/>
</dbReference>
<dbReference type="InterPro" id="IPR026234">
    <property type="entry name" value="MRGPCRFAMILY"/>
</dbReference>
<evidence type="ECO:0000256" key="2">
    <source>
        <dbReference type="ARBA" id="ARBA00022475"/>
    </source>
</evidence>
<sequence>MINISNTSILPEEDKKTEQSIYDSRIFCIFLLCMCIIGLLGNGMVIHLLGFRIKRSPFTTYILNLAVADFGVLLFVSARWILILSHRDFSLLFPVPTIYASFMYVTSQFLLTAISVDKCVSVLFPIWYRCHRPMHWSTTVCALIWVLISLPTASSTVLWSLDLIERRYFFYPYIVSSFLCLPLVTVSTVILLFKVSCKFQQPQRRRLLTIILLTLLFFLIFGYPLGIIYTYGFLNDFKDNFLYYVEFYGYLCACLNSFVNPVIYYMVGRKKKAQRRETLKVILQRVFKEEEEAGEEGGTTAQTEP</sequence>
<dbReference type="PANTHER" id="PTHR11334">
    <property type="entry name" value="MAS-RELATED G-PROTEIN COUPLED RECEPTOR"/>
    <property type="match status" value="1"/>
</dbReference>
<evidence type="ECO:0000256" key="6">
    <source>
        <dbReference type="ARBA" id="ARBA00023136"/>
    </source>
</evidence>
<dbReference type="PRINTS" id="PR00237">
    <property type="entry name" value="GPCRRHODOPSN"/>
</dbReference>
<evidence type="ECO:0000256" key="9">
    <source>
        <dbReference type="ARBA" id="ARBA00061394"/>
    </source>
</evidence>
<dbReference type="GO" id="GO:0004930">
    <property type="term" value="F:G protein-coupled receptor activity"/>
    <property type="evidence" value="ECO:0007669"/>
    <property type="project" value="UniProtKB-KW"/>
</dbReference>
<feature type="transmembrane region" description="Helical" evidence="10">
    <location>
        <begin position="140"/>
        <end position="161"/>
    </location>
</feature>
<organism evidence="12 13">
    <name type="scientific">Eublepharis macularius</name>
    <name type="common">Leopard gecko</name>
    <name type="synonym">Cyrtodactylus macularius</name>
    <dbReference type="NCBI Taxonomy" id="481883"/>
    <lineage>
        <taxon>Eukaryota</taxon>
        <taxon>Metazoa</taxon>
        <taxon>Chordata</taxon>
        <taxon>Craniata</taxon>
        <taxon>Vertebrata</taxon>
        <taxon>Euteleostomi</taxon>
        <taxon>Lepidosauria</taxon>
        <taxon>Squamata</taxon>
        <taxon>Bifurcata</taxon>
        <taxon>Gekkota</taxon>
        <taxon>Eublepharidae</taxon>
        <taxon>Eublepharinae</taxon>
        <taxon>Eublepharis</taxon>
    </lineage>
</organism>